<feature type="chain" id="PRO_5045809502" description="Lipoprotein" evidence="1">
    <location>
        <begin position="27"/>
        <end position="237"/>
    </location>
</feature>
<dbReference type="Proteomes" id="UP001595692">
    <property type="component" value="Unassembled WGS sequence"/>
</dbReference>
<comment type="caution">
    <text evidence="2">The sequence shown here is derived from an EMBL/GenBank/DDBJ whole genome shotgun (WGS) entry which is preliminary data.</text>
</comment>
<evidence type="ECO:0000256" key="1">
    <source>
        <dbReference type="SAM" id="SignalP"/>
    </source>
</evidence>
<evidence type="ECO:0008006" key="4">
    <source>
        <dbReference type="Google" id="ProtNLM"/>
    </source>
</evidence>
<proteinExistence type="predicted"/>
<keyword evidence="1" id="KW-0732">Signal</keyword>
<evidence type="ECO:0000313" key="3">
    <source>
        <dbReference type="Proteomes" id="UP001595692"/>
    </source>
</evidence>
<reference evidence="3" key="1">
    <citation type="journal article" date="2019" name="Int. J. Syst. Evol. Microbiol.">
        <title>The Global Catalogue of Microorganisms (GCM) 10K type strain sequencing project: providing services to taxonomists for standard genome sequencing and annotation.</title>
        <authorList>
            <consortium name="The Broad Institute Genomics Platform"/>
            <consortium name="The Broad Institute Genome Sequencing Center for Infectious Disease"/>
            <person name="Wu L."/>
            <person name="Ma J."/>
        </authorList>
    </citation>
    <scope>NUCLEOTIDE SEQUENCE [LARGE SCALE GENOMIC DNA]</scope>
    <source>
        <strain evidence="3">CCUG 54939</strain>
    </source>
</reference>
<feature type="signal peptide" evidence="1">
    <location>
        <begin position="1"/>
        <end position="26"/>
    </location>
</feature>
<keyword evidence="3" id="KW-1185">Reference proteome</keyword>
<dbReference type="RefSeq" id="WP_377151569.1">
    <property type="nucleotide sequence ID" value="NZ_JBHSAF010000006.1"/>
</dbReference>
<gene>
    <name evidence="2" type="ORF">ACFOSS_07445</name>
</gene>
<organism evidence="2 3">
    <name type="scientific">Pseudaeromonas sharmana</name>
    <dbReference type="NCBI Taxonomy" id="328412"/>
    <lineage>
        <taxon>Bacteria</taxon>
        <taxon>Pseudomonadati</taxon>
        <taxon>Pseudomonadota</taxon>
        <taxon>Gammaproteobacteria</taxon>
        <taxon>Aeromonadales</taxon>
        <taxon>Aeromonadaceae</taxon>
        <taxon>Pseudaeromonas</taxon>
    </lineage>
</organism>
<accession>A0ABV8CMQ3</accession>
<sequence>MTLSRRYRLLCLSLSLSAAGCSSLPADPPAEQRVDIAAARAIYHGPIDWYGVHRLQSLAGKHALRVLEVDSRGGDAEAAMALGYWIHQHKLNLEVTRLCLENCANYLFPAARNKLIQPGAIVAWQGNLQYQLQQQLNPAANQPQPAPLPVDELNALRKQVSLEEIFFKRLGVDSRVCWIGKLPPYNAHGAFVMPPEDLRRFNINGVRTEKEYSARSVSRWQSQLQVQKVVLPYGGAL</sequence>
<dbReference type="PROSITE" id="PS51257">
    <property type="entry name" value="PROKAR_LIPOPROTEIN"/>
    <property type="match status" value="1"/>
</dbReference>
<evidence type="ECO:0000313" key="2">
    <source>
        <dbReference type="EMBL" id="MFC3913295.1"/>
    </source>
</evidence>
<protein>
    <recommendedName>
        <fullName evidence="4">Lipoprotein</fullName>
    </recommendedName>
</protein>
<name>A0ABV8CMQ3_9GAMM</name>
<dbReference type="EMBL" id="JBHSAF010000006">
    <property type="protein sequence ID" value="MFC3913295.1"/>
    <property type="molecule type" value="Genomic_DNA"/>
</dbReference>